<evidence type="ECO:0000313" key="2">
    <source>
        <dbReference type="EMBL" id="GAA4187551.1"/>
    </source>
</evidence>
<dbReference type="InterPro" id="IPR011047">
    <property type="entry name" value="Quinoprotein_ADH-like_sf"/>
</dbReference>
<dbReference type="InterPro" id="IPR002372">
    <property type="entry name" value="PQQ_rpt_dom"/>
</dbReference>
<dbReference type="Gene3D" id="2.130.10.10">
    <property type="entry name" value="YVTN repeat-like/Quinoprotein amine dehydrogenase"/>
    <property type="match status" value="2"/>
</dbReference>
<accession>A0ABP8APN7</accession>
<gene>
    <name evidence="2" type="ORF">GCM10022288_12690</name>
</gene>
<dbReference type="Proteomes" id="UP001500213">
    <property type="component" value="Unassembled WGS sequence"/>
</dbReference>
<evidence type="ECO:0000313" key="3">
    <source>
        <dbReference type="Proteomes" id="UP001500213"/>
    </source>
</evidence>
<dbReference type="EMBL" id="BAABBX010000009">
    <property type="protein sequence ID" value="GAA4187551.1"/>
    <property type="molecule type" value="Genomic_DNA"/>
</dbReference>
<dbReference type="Pfam" id="PF13360">
    <property type="entry name" value="PQQ_2"/>
    <property type="match status" value="1"/>
</dbReference>
<keyword evidence="3" id="KW-1185">Reference proteome</keyword>
<reference evidence="3" key="1">
    <citation type="journal article" date="2019" name="Int. J. Syst. Evol. Microbiol.">
        <title>The Global Catalogue of Microorganisms (GCM) 10K type strain sequencing project: providing services to taxonomists for standard genome sequencing and annotation.</title>
        <authorList>
            <consortium name="The Broad Institute Genomics Platform"/>
            <consortium name="The Broad Institute Genome Sequencing Center for Infectious Disease"/>
            <person name="Wu L."/>
            <person name="Ma J."/>
        </authorList>
    </citation>
    <scope>NUCLEOTIDE SEQUENCE [LARGE SCALE GENOMIC DNA]</scope>
    <source>
        <strain evidence="3">JCM 17593</strain>
    </source>
</reference>
<sequence>MTATTPVARTPLWASYHGDPSRTAAVAGPSPVNARRLWTADLGAAVYGQPVAIGDTVIAGTEGDRVVALDRTTGRQLWSYSLGTPLTNVASRAGCGNIDPLGITSSLAIDPARGEVFAVGEVVDGDGAVHHRLVGLAVSDGAVMLSENVDPPLGAGEQPIHLLQRAGLAVGNGRVYIGYGGNIGDCGFYHGWLVGASETAKGDLVSFKVAPDGEGGAIWLSGGAPAIGADGSVYVTTGNANPFPPGQDRLQYTESVVKLTPRLEVAAAFKDPDAGGDEDLATGNPVLLPGGVVFAVGKTDVGYALRSSDLGRVAEVRGVCGSDPDGGPAYDPVTKRLFVPCRGGGIQVIETASWKLGPRVSGANSAPIVVGDTVWATTYPDGGLVAFGASSGRGTTHLETGPVPNFATPSFAGGVLLLGTRSGVAAFGR</sequence>
<comment type="caution">
    <text evidence="2">The sequence shown here is derived from an EMBL/GenBank/DDBJ whole genome shotgun (WGS) entry which is preliminary data.</text>
</comment>
<dbReference type="SUPFAM" id="SSF50998">
    <property type="entry name" value="Quinoprotein alcohol dehydrogenase-like"/>
    <property type="match status" value="1"/>
</dbReference>
<evidence type="ECO:0000259" key="1">
    <source>
        <dbReference type="Pfam" id="PF13360"/>
    </source>
</evidence>
<dbReference type="InterPro" id="IPR018391">
    <property type="entry name" value="PQQ_b-propeller_rpt"/>
</dbReference>
<name>A0ABP8APN7_9MICO</name>
<protein>
    <recommendedName>
        <fullName evidence="1">Pyrrolo-quinoline quinone repeat domain-containing protein</fullName>
    </recommendedName>
</protein>
<dbReference type="InterPro" id="IPR015943">
    <property type="entry name" value="WD40/YVTN_repeat-like_dom_sf"/>
</dbReference>
<feature type="domain" description="Pyrrolo-quinoline quinone repeat" evidence="1">
    <location>
        <begin position="35"/>
        <end position="179"/>
    </location>
</feature>
<dbReference type="SMART" id="SM00564">
    <property type="entry name" value="PQQ"/>
    <property type="match status" value="1"/>
</dbReference>
<proteinExistence type="predicted"/>
<organism evidence="2 3">
    <name type="scientific">Gryllotalpicola kribbensis</name>
    <dbReference type="NCBI Taxonomy" id="993084"/>
    <lineage>
        <taxon>Bacteria</taxon>
        <taxon>Bacillati</taxon>
        <taxon>Actinomycetota</taxon>
        <taxon>Actinomycetes</taxon>
        <taxon>Micrococcales</taxon>
        <taxon>Microbacteriaceae</taxon>
        <taxon>Gryllotalpicola</taxon>
    </lineage>
</organism>